<evidence type="ECO:0000313" key="3">
    <source>
        <dbReference type="Proteomes" id="UP000799291"/>
    </source>
</evidence>
<sequence length="123" mass="13911">MPRAQKRSRESRRGRSLLTSEPNKPFFGNRLEAAYQLSVLHERVTGNTLHITVEDMSKEDFRLSESGPCAAETDTKAVYPCRLSGRNFRLLKLLPGEMSDPIQCQLIQAPLDDPPEYEAISYA</sequence>
<protein>
    <submittedName>
        <fullName evidence="2">Uncharacterized protein</fullName>
    </submittedName>
</protein>
<name>A0A6G1JFD8_9PLEO</name>
<feature type="region of interest" description="Disordered" evidence="1">
    <location>
        <begin position="1"/>
        <end position="23"/>
    </location>
</feature>
<evidence type="ECO:0000313" key="2">
    <source>
        <dbReference type="EMBL" id="KAF2688853.1"/>
    </source>
</evidence>
<proteinExistence type="predicted"/>
<evidence type="ECO:0000256" key="1">
    <source>
        <dbReference type="SAM" id="MobiDB-lite"/>
    </source>
</evidence>
<dbReference type="AlphaFoldDB" id="A0A6G1JFD8"/>
<dbReference type="EMBL" id="MU005573">
    <property type="protein sequence ID" value="KAF2688853.1"/>
    <property type="molecule type" value="Genomic_DNA"/>
</dbReference>
<accession>A0A6G1JFD8</accession>
<reference evidence="2" key="1">
    <citation type="journal article" date="2020" name="Stud. Mycol.">
        <title>101 Dothideomycetes genomes: a test case for predicting lifestyles and emergence of pathogens.</title>
        <authorList>
            <person name="Haridas S."/>
            <person name="Albert R."/>
            <person name="Binder M."/>
            <person name="Bloem J."/>
            <person name="Labutti K."/>
            <person name="Salamov A."/>
            <person name="Andreopoulos B."/>
            <person name="Baker S."/>
            <person name="Barry K."/>
            <person name="Bills G."/>
            <person name="Bluhm B."/>
            <person name="Cannon C."/>
            <person name="Castanera R."/>
            <person name="Culley D."/>
            <person name="Daum C."/>
            <person name="Ezra D."/>
            <person name="Gonzalez J."/>
            <person name="Henrissat B."/>
            <person name="Kuo A."/>
            <person name="Liang C."/>
            <person name="Lipzen A."/>
            <person name="Lutzoni F."/>
            <person name="Magnuson J."/>
            <person name="Mondo S."/>
            <person name="Nolan M."/>
            <person name="Ohm R."/>
            <person name="Pangilinan J."/>
            <person name="Park H.-J."/>
            <person name="Ramirez L."/>
            <person name="Alfaro M."/>
            <person name="Sun H."/>
            <person name="Tritt A."/>
            <person name="Yoshinaga Y."/>
            <person name="Zwiers L.-H."/>
            <person name="Turgeon B."/>
            <person name="Goodwin S."/>
            <person name="Spatafora J."/>
            <person name="Crous P."/>
            <person name="Grigoriev I."/>
        </authorList>
    </citation>
    <scope>NUCLEOTIDE SEQUENCE</scope>
    <source>
        <strain evidence="2">CBS 122367</strain>
    </source>
</reference>
<organism evidence="2 3">
    <name type="scientific">Lentithecium fluviatile CBS 122367</name>
    <dbReference type="NCBI Taxonomy" id="1168545"/>
    <lineage>
        <taxon>Eukaryota</taxon>
        <taxon>Fungi</taxon>
        <taxon>Dikarya</taxon>
        <taxon>Ascomycota</taxon>
        <taxon>Pezizomycotina</taxon>
        <taxon>Dothideomycetes</taxon>
        <taxon>Pleosporomycetidae</taxon>
        <taxon>Pleosporales</taxon>
        <taxon>Massarineae</taxon>
        <taxon>Lentitheciaceae</taxon>
        <taxon>Lentithecium</taxon>
    </lineage>
</organism>
<dbReference type="Proteomes" id="UP000799291">
    <property type="component" value="Unassembled WGS sequence"/>
</dbReference>
<gene>
    <name evidence="2" type="ORF">K458DRAFT_385018</name>
</gene>
<keyword evidence="3" id="KW-1185">Reference proteome</keyword>